<feature type="chain" id="PRO_5045240168" description="Lipocalin-like domain-containing protein" evidence="1">
    <location>
        <begin position="21"/>
        <end position="142"/>
    </location>
</feature>
<name>A0ABM6U340_FUSVA</name>
<dbReference type="EMBL" id="CP028103">
    <property type="protein sequence ID" value="AVQ30725.1"/>
    <property type="molecule type" value="Genomic_DNA"/>
</dbReference>
<evidence type="ECO:0000313" key="2">
    <source>
        <dbReference type="EMBL" id="AVQ30725.1"/>
    </source>
</evidence>
<evidence type="ECO:0000313" key="3">
    <source>
        <dbReference type="Proteomes" id="UP000241238"/>
    </source>
</evidence>
<dbReference type="Proteomes" id="UP000241238">
    <property type="component" value="Chromosome"/>
</dbReference>
<dbReference type="RefSeq" id="WP_005952263.1">
    <property type="nucleotide sequence ID" value="NZ_CP028103.1"/>
</dbReference>
<proteinExistence type="predicted"/>
<gene>
    <name evidence="2" type="ORF">C4N18_05670</name>
</gene>
<reference evidence="3" key="1">
    <citation type="journal article" date="2018" name="MSphere">
        <title>Fusobacterium Genomics Using MinION and Illumina Sequencing Enables Genome Completion and Correction.</title>
        <authorList>
            <person name="Todd S.M."/>
            <person name="Settlage R.E."/>
            <person name="Lahmers K.K."/>
            <person name="Slade D.J."/>
        </authorList>
    </citation>
    <scope>NUCLEOTIDE SEQUENCE [LARGE SCALE GENOMIC DNA]</scope>
    <source>
        <strain evidence="3">ATCC 27725</strain>
    </source>
</reference>
<evidence type="ECO:0000256" key="1">
    <source>
        <dbReference type="SAM" id="SignalP"/>
    </source>
</evidence>
<keyword evidence="1" id="KW-0732">Signal</keyword>
<organism evidence="2 3">
    <name type="scientific">Fusobacterium varium ATCC 27725</name>
    <dbReference type="NCBI Taxonomy" id="469618"/>
    <lineage>
        <taxon>Bacteria</taxon>
        <taxon>Fusobacteriati</taxon>
        <taxon>Fusobacteriota</taxon>
        <taxon>Fusobacteriia</taxon>
        <taxon>Fusobacteriales</taxon>
        <taxon>Fusobacteriaceae</taxon>
        <taxon>Fusobacterium</taxon>
    </lineage>
</organism>
<protein>
    <recommendedName>
        <fullName evidence="4">Lipocalin-like domain-containing protein</fullName>
    </recommendedName>
</protein>
<dbReference type="InterPro" id="IPR013783">
    <property type="entry name" value="Ig-like_fold"/>
</dbReference>
<evidence type="ECO:0008006" key="4">
    <source>
        <dbReference type="Google" id="ProtNLM"/>
    </source>
</evidence>
<keyword evidence="3" id="KW-1185">Reference proteome</keyword>
<dbReference type="GeneID" id="77467475"/>
<feature type="signal peptide" evidence="1">
    <location>
        <begin position="1"/>
        <end position="20"/>
    </location>
</feature>
<accession>A0ABM6U340</accession>
<dbReference type="Gene3D" id="2.60.40.10">
    <property type="entry name" value="Immunoglobulins"/>
    <property type="match status" value="1"/>
</dbReference>
<sequence>MKKTFFMIGILATLSITAFGEEAAKEATASIQITGISVKALTLTAPEKVEFGKVMIGGTKTKDVTLTLAGETGLKVKLASDLPADSEVKFATGKEIVNGTTSVILADGAGSYPIGFTYAPTKDADLNLTLTVTATYDDADLN</sequence>